<evidence type="ECO:0000256" key="5">
    <source>
        <dbReference type="ARBA" id="ARBA00023136"/>
    </source>
</evidence>
<evidence type="ECO:0000256" key="1">
    <source>
        <dbReference type="ARBA" id="ARBA00004651"/>
    </source>
</evidence>
<evidence type="ECO:0000256" key="2">
    <source>
        <dbReference type="ARBA" id="ARBA00022475"/>
    </source>
</evidence>
<feature type="transmembrane region" description="Helical" evidence="6">
    <location>
        <begin position="39"/>
        <end position="60"/>
    </location>
</feature>
<comment type="caution">
    <text evidence="7">The sequence shown here is derived from an EMBL/GenBank/DDBJ whole genome shotgun (WGS) entry which is preliminary data.</text>
</comment>
<feature type="transmembrane region" description="Helical" evidence="6">
    <location>
        <begin position="240"/>
        <end position="257"/>
    </location>
</feature>
<feature type="transmembrane region" description="Helical" evidence="6">
    <location>
        <begin position="124"/>
        <end position="144"/>
    </location>
</feature>
<dbReference type="PANTHER" id="PTHR30250">
    <property type="entry name" value="PST FAMILY PREDICTED COLANIC ACID TRANSPORTER"/>
    <property type="match status" value="1"/>
</dbReference>
<evidence type="ECO:0000256" key="4">
    <source>
        <dbReference type="ARBA" id="ARBA00022989"/>
    </source>
</evidence>
<feature type="transmembrane region" description="Helical" evidence="6">
    <location>
        <begin position="315"/>
        <end position="336"/>
    </location>
</feature>
<feature type="transmembrane region" description="Helical" evidence="6">
    <location>
        <begin position="199"/>
        <end position="219"/>
    </location>
</feature>
<dbReference type="InterPro" id="IPR002797">
    <property type="entry name" value="Polysacc_synth"/>
</dbReference>
<keyword evidence="4 6" id="KW-1133">Transmembrane helix</keyword>
<feature type="transmembrane region" description="Helical" evidence="6">
    <location>
        <begin position="356"/>
        <end position="379"/>
    </location>
</feature>
<keyword evidence="8" id="KW-1185">Reference proteome</keyword>
<dbReference type="Proteomes" id="UP001409291">
    <property type="component" value="Unassembled WGS sequence"/>
</dbReference>
<keyword evidence="2" id="KW-1003">Cell membrane</keyword>
<feature type="transmembrane region" description="Helical" evidence="6">
    <location>
        <begin position="391"/>
        <end position="411"/>
    </location>
</feature>
<comment type="subcellular location">
    <subcellularLocation>
        <location evidence="1">Cell membrane</location>
        <topology evidence="1">Multi-pass membrane protein</topology>
    </subcellularLocation>
</comment>
<dbReference type="EMBL" id="JBDJNQ010000003">
    <property type="protein sequence ID" value="MEN5377367.1"/>
    <property type="molecule type" value="Genomic_DNA"/>
</dbReference>
<feature type="transmembrane region" description="Helical" evidence="6">
    <location>
        <begin position="156"/>
        <end position="179"/>
    </location>
</feature>
<evidence type="ECO:0000313" key="7">
    <source>
        <dbReference type="EMBL" id="MEN5377367.1"/>
    </source>
</evidence>
<dbReference type="InterPro" id="IPR050833">
    <property type="entry name" value="Poly_Biosynth_Transport"/>
</dbReference>
<evidence type="ECO:0000256" key="3">
    <source>
        <dbReference type="ARBA" id="ARBA00022692"/>
    </source>
</evidence>
<proteinExistence type="predicted"/>
<organism evidence="7 8">
    <name type="scientific">Sphingobacterium kitahiroshimense</name>
    <dbReference type="NCBI Taxonomy" id="470446"/>
    <lineage>
        <taxon>Bacteria</taxon>
        <taxon>Pseudomonadati</taxon>
        <taxon>Bacteroidota</taxon>
        <taxon>Sphingobacteriia</taxon>
        <taxon>Sphingobacteriales</taxon>
        <taxon>Sphingobacteriaceae</taxon>
        <taxon>Sphingobacterium</taxon>
    </lineage>
</organism>
<reference evidence="7 8" key="1">
    <citation type="submission" date="2024-04" db="EMBL/GenBank/DDBJ databases">
        <title>WGS of bacteria from Torrens River.</title>
        <authorList>
            <person name="Wyrsch E.R."/>
            <person name="Drigo B."/>
        </authorList>
    </citation>
    <scope>NUCLEOTIDE SEQUENCE [LARGE SCALE GENOMIC DNA]</scope>
    <source>
        <strain evidence="7 8">TWI391</strain>
    </source>
</reference>
<dbReference type="RefSeq" id="WP_132843534.1">
    <property type="nucleotide sequence ID" value="NZ_JBDJLH010000004.1"/>
</dbReference>
<feature type="transmembrane region" description="Helical" evidence="6">
    <location>
        <begin position="12"/>
        <end position="33"/>
    </location>
</feature>
<sequence length="503" mass="58021">MSVFKKFAGQTLIYGLSTIISRLLNFVLTPIFVRKFEASTYGIFTNMYSWAAMINAFLAFGMETTYFRYLQKVEEKDKSKVFNNSFVVTIFTSLIFLLTILIFSNDIAHWFAKENIDSVGQYKSYIYFVGLTLVVDALAVVPFAKVRANGRPLRYGVLKLVNIITFVILNLTFIVFIPYLLQHFPDTEPYFSSWYINSWLGYVFISNFVASAVTLLMLLPEIRTFNFKIDRVLLGDMFRYSFPILIANISFIINENLDKILMPELLPKSIADRDVGIYGAIAKIAVFLSIFVQAFRLGAEPFFFSYAKNDNSKKVYAMIMEYFVIAMMVVMIGLSVNIEWLKYFIQGGSASESAEYWSGLFIIPVILFNYVMLGIYMNLSVWYKLSDQTRYGLYISGIGALITIILCYILIPRYSYVGAIYVTTITYGVMVFLSYFWGQKNYPIPYKIFKIGAYMLVGTMIVYIHYIVFDRNFWIGNMMLIAYLLGTVFVERKTVMKMLKSKS</sequence>
<dbReference type="Pfam" id="PF01943">
    <property type="entry name" value="Polysacc_synt"/>
    <property type="match status" value="1"/>
</dbReference>
<feature type="transmembrane region" description="Helical" evidence="6">
    <location>
        <begin position="448"/>
        <end position="467"/>
    </location>
</feature>
<gene>
    <name evidence="7" type="ORF">ABE541_08860</name>
</gene>
<feature type="transmembrane region" description="Helical" evidence="6">
    <location>
        <begin position="417"/>
        <end position="436"/>
    </location>
</feature>
<evidence type="ECO:0000256" key="6">
    <source>
        <dbReference type="SAM" id="Phobius"/>
    </source>
</evidence>
<keyword evidence="3 6" id="KW-0812">Transmembrane</keyword>
<name>A0ABV0BS89_9SPHI</name>
<accession>A0ABV0BS89</accession>
<feature type="transmembrane region" description="Helical" evidence="6">
    <location>
        <begin position="277"/>
        <end position="295"/>
    </location>
</feature>
<keyword evidence="5 6" id="KW-0472">Membrane</keyword>
<dbReference type="PANTHER" id="PTHR30250:SF11">
    <property type="entry name" value="O-ANTIGEN TRANSPORTER-RELATED"/>
    <property type="match status" value="1"/>
</dbReference>
<evidence type="ECO:0000313" key="8">
    <source>
        <dbReference type="Proteomes" id="UP001409291"/>
    </source>
</evidence>
<feature type="transmembrane region" description="Helical" evidence="6">
    <location>
        <begin position="81"/>
        <end position="104"/>
    </location>
</feature>
<protein>
    <submittedName>
        <fullName evidence="7">Oligosaccharide flippase family protein</fullName>
    </submittedName>
</protein>
<feature type="transmembrane region" description="Helical" evidence="6">
    <location>
        <begin position="473"/>
        <end position="490"/>
    </location>
</feature>